<dbReference type="EMBL" id="JACVXA010000117">
    <property type="protein sequence ID" value="MBE3640643.1"/>
    <property type="molecule type" value="Genomic_DNA"/>
</dbReference>
<protein>
    <submittedName>
        <fullName evidence="1">Uncharacterized protein</fullName>
    </submittedName>
</protein>
<proteinExistence type="predicted"/>
<accession>A0A8J6Z2R6</accession>
<comment type="caution">
    <text evidence="1">The sequence shown here is derived from an EMBL/GenBank/DDBJ whole genome shotgun (WGS) entry which is preliminary data.</text>
</comment>
<gene>
    <name evidence="1" type="ORF">ICN82_20770</name>
</gene>
<evidence type="ECO:0000313" key="2">
    <source>
        <dbReference type="Proteomes" id="UP000609121"/>
    </source>
</evidence>
<sequence>MALRLTAILLLVIYVTMQFGGRDIARSPFAEEEGRDPSSVMLAVAPLETPQQPAAARASAPAAIPAVARAAAAEPRPAAVTPAAA</sequence>
<reference evidence="1" key="1">
    <citation type="submission" date="2020-09" db="EMBL/GenBank/DDBJ databases">
        <title>A novel bacterium of genus Mangrovicoccus, isolated from South China Sea.</title>
        <authorList>
            <person name="Huang H."/>
            <person name="Mo K."/>
            <person name="Hu Y."/>
        </authorList>
    </citation>
    <scope>NUCLEOTIDE SEQUENCE</scope>
    <source>
        <strain evidence="1">HB182678</strain>
    </source>
</reference>
<organism evidence="1 2">
    <name type="scientific">Mangrovicoccus algicola</name>
    <dbReference type="NCBI Taxonomy" id="2771008"/>
    <lineage>
        <taxon>Bacteria</taxon>
        <taxon>Pseudomonadati</taxon>
        <taxon>Pseudomonadota</taxon>
        <taxon>Alphaproteobacteria</taxon>
        <taxon>Rhodobacterales</taxon>
        <taxon>Paracoccaceae</taxon>
        <taxon>Mangrovicoccus</taxon>
    </lineage>
</organism>
<evidence type="ECO:0000313" key="1">
    <source>
        <dbReference type="EMBL" id="MBE3640643.1"/>
    </source>
</evidence>
<dbReference type="Proteomes" id="UP000609121">
    <property type="component" value="Unassembled WGS sequence"/>
</dbReference>
<feature type="non-terminal residue" evidence="1">
    <location>
        <position position="85"/>
    </location>
</feature>
<dbReference type="RefSeq" id="WP_226898652.1">
    <property type="nucleotide sequence ID" value="NZ_JACVXA010000117.1"/>
</dbReference>
<keyword evidence="2" id="KW-1185">Reference proteome</keyword>
<name>A0A8J6Z2R6_9RHOB</name>
<dbReference type="AlphaFoldDB" id="A0A8J6Z2R6"/>